<gene>
    <name evidence="1" type="ORF">Bca52824_040027</name>
</gene>
<reference evidence="1 2" key="1">
    <citation type="submission" date="2020-02" db="EMBL/GenBank/DDBJ databases">
        <authorList>
            <person name="Ma Q."/>
            <person name="Huang Y."/>
            <person name="Song X."/>
            <person name="Pei D."/>
        </authorList>
    </citation>
    <scope>NUCLEOTIDE SEQUENCE [LARGE SCALE GENOMIC DNA]</scope>
    <source>
        <strain evidence="1">Sxm20200214</strain>
        <tissue evidence="1">Leaf</tissue>
    </source>
</reference>
<keyword evidence="2" id="KW-1185">Reference proteome</keyword>
<dbReference type="EMBL" id="JAAMPC010000009">
    <property type="protein sequence ID" value="KAG2293358.1"/>
    <property type="molecule type" value="Genomic_DNA"/>
</dbReference>
<dbReference type="AlphaFoldDB" id="A0A8X7RU40"/>
<evidence type="ECO:0000313" key="2">
    <source>
        <dbReference type="Proteomes" id="UP000886595"/>
    </source>
</evidence>
<name>A0A8X7RU40_BRACI</name>
<proteinExistence type="predicted"/>
<accession>A0A8X7RU40</accession>
<organism evidence="1 2">
    <name type="scientific">Brassica carinata</name>
    <name type="common">Ethiopian mustard</name>
    <name type="synonym">Abyssinian cabbage</name>
    <dbReference type="NCBI Taxonomy" id="52824"/>
    <lineage>
        <taxon>Eukaryota</taxon>
        <taxon>Viridiplantae</taxon>
        <taxon>Streptophyta</taxon>
        <taxon>Embryophyta</taxon>
        <taxon>Tracheophyta</taxon>
        <taxon>Spermatophyta</taxon>
        <taxon>Magnoliopsida</taxon>
        <taxon>eudicotyledons</taxon>
        <taxon>Gunneridae</taxon>
        <taxon>Pentapetalae</taxon>
        <taxon>rosids</taxon>
        <taxon>malvids</taxon>
        <taxon>Brassicales</taxon>
        <taxon>Brassicaceae</taxon>
        <taxon>Brassiceae</taxon>
        <taxon>Brassica</taxon>
    </lineage>
</organism>
<evidence type="ECO:0000313" key="1">
    <source>
        <dbReference type="EMBL" id="KAG2293358.1"/>
    </source>
</evidence>
<protein>
    <submittedName>
        <fullName evidence="1">Uncharacterized protein</fullName>
    </submittedName>
</protein>
<sequence>MRSGFSAAMTRDKKAVVLRSEQCANWLGRTFLHRVVAPFAKCISATCSILNWPFTPKLSLRLCADAEAKQRPTKDTERRKKSNNLVFVLLSAIVMAPVKSRRWI</sequence>
<dbReference type="Proteomes" id="UP000886595">
    <property type="component" value="Unassembled WGS sequence"/>
</dbReference>
<comment type="caution">
    <text evidence="1">The sequence shown here is derived from an EMBL/GenBank/DDBJ whole genome shotgun (WGS) entry which is preliminary data.</text>
</comment>